<evidence type="ECO:0000313" key="1">
    <source>
        <dbReference type="EMBL" id="PBK58938.1"/>
    </source>
</evidence>
<protein>
    <submittedName>
        <fullName evidence="1">Uncharacterized protein</fullName>
    </submittedName>
</protein>
<reference evidence="2" key="1">
    <citation type="journal article" date="2017" name="Nat. Ecol. Evol.">
        <title>Genome expansion and lineage-specific genetic innovations in the forest pathogenic fungi Armillaria.</title>
        <authorList>
            <person name="Sipos G."/>
            <person name="Prasanna A.N."/>
            <person name="Walter M.C."/>
            <person name="O'Connor E."/>
            <person name="Balint B."/>
            <person name="Krizsan K."/>
            <person name="Kiss B."/>
            <person name="Hess J."/>
            <person name="Varga T."/>
            <person name="Slot J."/>
            <person name="Riley R."/>
            <person name="Boka B."/>
            <person name="Rigling D."/>
            <person name="Barry K."/>
            <person name="Lee J."/>
            <person name="Mihaltcheva S."/>
            <person name="LaButti K."/>
            <person name="Lipzen A."/>
            <person name="Waldron R."/>
            <person name="Moloney N.M."/>
            <person name="Sperisen C."/>
            <person name="Kredics L."/>
            <person name="Vagvoelgyi C."/>
            <person name="Patrignani A."/>
            <person name="Fitzpatrick D."/>
            <person name="Nagy I."/>
            <person name="Doyle S."/>
            <person name="Anderson J.B."/>
            <person name="Grigoriev I.V."/>
            <person name="Gueldener U."/>
            <person name="Muensterkoetter M."/>
            <person name="Nagy L.G."/>
        </authorList>
    </citation>
    <scope>NUCLEOTIDE SEQUENCE [LARGE SCALE GENOMIC DNA]</scope>
    <source>
        <strain evidence="2">28-4</strain>
    </source>
</reference>
<organism evidence="1 2">
    <name type="scientific">Armillaria solidipes</name>
    <dbReference type="NCBI Taxonomy" id="1076256"/>
    <lineage>
        <taxon>Eukaryota</taxon>
        <taxon>Fungi</taxon>
        <taxon>Dikarya</taxon>
        <taxon>Basidiomycota</taxon>
        <taxon>Agaricomycotina</taxon>
        <taxon>Agaricomycetes</taxon>
        <taxon>Agaricomycetidae</taxon>
        <taxon>Agaricales</taxon>
        <taxon>Marasmiineae</taxon>
        <taxon>Physalacriaceae</taxon>
        <taxon>Armillaria</taxon>
    </lineage>
</organism>
<dbReference type="STRING" id="1076256.A0A2H3AYU8"/>
<gene>
    <name evidence="1" type="ORF">ARMSODRAFT_899896</name>
</gene>
<name>A0A2H3AYU8_9AGAR</name>
<dbReference type="EMBL" id="KZ293518">
    <property type="protein sequence ID" value="PBK58938.1"/>
    <property type="molecule type" value="Genomic_DNA"/>
</dbReference>
<dbReference type="Proteomes" id="UP000218334">
    <property type="component" value="Unassembled WGS sequence"/>
</dbReference>
<proteinExistence type="predicted"/>
<accession>A0A2H3AYU8</accession>
<evidence type="ECO:0000313" key="2">
    <source>
        <dbReference type="Proteomes" id="UP000218334"/>
    </source>
</evidence>
<keyword evidence="2" id="KW-1185">Reference proteome</keyword>
<feature type="non-terminal residue" evidence="1">
    <location>
        <position position="1"/>
    </location>
</feature>
<sequence length="271" mass="30419">FVPVDLAPEFQALQQSTGLLASGSCGISFFIHEAFVGADFDVFVHFMFYDKVRLFLKKAGYGTGRCLGPSALATTEESNPIFSNNTIVAVYKYVNGNRKKIQVVLCSHTPLDVLLSFHSTVPMNFVSHDRAVSLYPRATFNLGVNYKRADSRPPAVAGRQKYMDRGWLPATVANTQENTDYREEECWVGDRYCWVIPLPLECVPAGTTESIASHTWKLSYVGTDQGWSSQYSLFKPETGKPSYCISDTVQDKLAEVRFIWYGVFSYAFIVF</sequence>
<dbReference type="AlphaFoldDB" id="A0A2H3AYU8"/>